<dbReference type="NCBIfam" id="TIGR00696">
    <property type="entry name" value="wecG_tagA_cpsF"/>
    <property type="match status" value="1"/>
</dbReference>
<evidence type="ECO:0000313" key="3">
    <source>
        <dbReference type="EMBL" id="BBF80961.1"/>
    </source>
</evidence>
<dbReference type="PANTHER" id="PTHR34136">
    <property type="match status" value="1"/>
</dbReference>
<dbReference type="InterPro" id="IPR004629">
    <property type="entry name" value="WecG_TagA_CpsF"/>
</dbReference>
<proteinExistence type="predicted"/>
<dbReference type="Pfam" id="PF03808">
    <property type="entry name" value="Glyco_tran_WecG"/>
    <property type="match status" value="1"/>
</dbReference>
<dbReference type="AlphaFoldDB" id="A0A3G9G5B5"/>
<organism evidence="3 4">
    <name type="scientific">Asticcacaulis excentricus</name>
    <dbReference type="NCBI Taxonomy" id="78587"/>
    <lineage>
        <taxon>Bacteria</taxon>
        <taxon>Pseudomonadati</taxon>
        <taxon>Pseudomonadota</taxon>
        <taxon>Alphaproteobacteria</taxon>
        <taxon>Caulobacterales</taxon>
        <taxon>Caulobacteraceae</taxon>
        <taxon>Asticcacaulis</taxon>
    </lineage>
</organism>
<name>A0A3G9G5B5_9CAUL</name>
<accession>A0A3G9G5B5</accession>
<dbReference type="EMBL" id="AP018827">
    <property type="protein sequence ID" value="BBF80961.1"/>
    <property type="molecule type" value="Genomic_DNA"/>
</dbReference>
<dbReference type="CDD" id="cd06533">
    <property type="entry name" value="Glyco_transf_WecG_TagA"/>
    <property type="match status" value="1"/>
</dbReference>
<protein>
    <submittedName>
        <fullName evidence="3">Glycosyl transferase WecB</fullName>
    </submittedName>
</protein>
<dbReference type="PANTHER" id="PTHR34136:SF1">
    <property type="entry name" value="UDP-N-ACETYL-D-MANNOSAMINURONIC ACID TRANSFERASE"/>
    <property type="match status" value="1"/>
</dbReference>
<gene>
    <name evidence="3" type="ORF">EM6_1555</name>
</gene>
<keyword evidence="2 3" id="KW-0808">Transferase</keyword>
<keyword evidence="1" id="KW-0328">Glycosyltransferase</keyword>
<dbReference type="OrthoDB" id="9771846at2"/>
<evidence type="ECO:0000256" key="2">
    <source>
        <dbReference type="ARBA" id="ARBA00022679"/>
    </source>
</evidence>
<sequence length="270" mass="31056">MKPSCRLLPVHRVALMGAQMDVVTPDMVMDFIAGTRGRQTIIANHNLHSLYLFQKSAEMRRFYAQADLIEIDSTPLILWGKLMGHEMSRVHRCTYLDFREDFWARAAQEGWRVFHVGGAPEHNGLSKEAILRRHPRVKLEVRSGYFDVKGPENDALLKDIAAHKPDVLLVGMGMPRQELWILNALDRLPACAILPVGAAFDYEAGVMYTPPRWAGQWGIEWLVRFAHEPKRLFSRYFIEPWTLIPCALSDLFRRRRAPVNQYESGARHNP</sequence>
<reference evidence="4" key="2">
    <citation type="journal article" date="2017" name="Plant Physiol. Biochem.">
        <title>Differential oxidative and antioxidative response of duckweed Lemna minor toward plant growth promoting/inhibiting bacteria.</title>
        <authorList>
            <person name="Ishizawa H."/>
            <person name="Kuroda M."/>
            <person name="Morikawa M."/>
            <person name="Ike M."/>
        </authorList>
    </citation>
    <scope>NUCLEOTIDE SEQUENCE [LARGE SCALE GENOMIC DNA]</scope>
    <source>
        <strain evidence="4">M6</strain>
    </source>
</reference>
<reference evidence="4" key="1">
    <citation type="journal article" date="2017" name="Biotechnol. Biofuels">
        <title>Evaluation of environmental bacterial communities as a factor affecting the growth of duckweed Lemna minor.</title>
        <authorList>
            <person name="Ishizawa H."/>
            <person name="Kuroda M."/>
            <person name="Morikawa M."/>
            <person name="Ike M."/>
        </authorList>
    </citation>
    <scope>NUCLEOTIDE SEQUENCE [LARGE SCALE GENOMIC DNA]</scope>
    <source>
        <strain evidence="4">M6</strain>
    </source>
</reference>
<dbReference type="GO" id="GO:0016758">
    <property type="term" value="F:hexosyltransferase activity"/>
    <property type="evidence" value="ECO:0007669"/>
    <property type="project" value="TreeGrafter"/>
</dbReference>
<dbReference type="Proteomes" id="UP000278756">
    <property type="component" value="Chromosome 1"/>
</dbReference>
<evidence type="ECO:0000256" key="1">
    <source>
        <dbReference type="ARBA" id="ARBA00022676"/>
    </source>
</evidence>
<dbReference type="RefSeq" id="WP_126421681.1">
    <property type="nucleotide sequence ID" value="NZ_AP018827.1"/>
</dbReference>
<evidence type="ECO:0000313" key="4">
    <source>
        <dbReference type="Proteomes" id="UP000278756"/>
    </source>
</evidence>